<evidence type="ECO:0000256" key="3">
    <source>
        <dbReference type="ARBA" id="ARBA00023125"/>
    </source>
</evidence>
<dbReference type="InterPro" id="IPR000847">
    <property type="entry name" value="LysR_HTH_N"/>
</dbReference>
<keyword evidence="2" id="KW-0805">Transcription regulation</keyword>
<dbReference type="Proteomes" id="UP001469365">
    <property type="component" value="Unassembled WGS sequence"/>
</dbReference>
<dbReference type="PANTHER" id="PTHR30126:SF40">
    <property type="entry name" value="HTH-TYPE TRANSCRIPTIONAL REGULATOR GLTR"/>
    <property type="match status" value="1"/>
</dbReference>
<dbReference type="RefSeq" id="WP_341418787.1">
    <property type="nucleotide sequence ID" value="NZ_JBBPCC010000022.1"/>
</dbReference>
<comment type="caution">
    <text evidence="6">The sequence shown here is derived from an EMBL/GenBank/DDBJ whole genome shotgun (WGS) entry which is preliminary data.</text>
</comment>
<keyword evidence="7" id="KW-1185">Reference proteome</keyword>
<gene>
    <name evidence="6" type="ORF">WMW72_27495</name>
</gene>
<name>A0ABU9DTU4_9BACL</name>
<evidence type="ECO:0000313" key="6">
    <source>
        <dbReference type="EMBL" id="MEK8131656.1"/>
    </source>
</evidence>
<dbReference type="Gene3D" id="3.40.190.290">
    <property type="match status" value="1"/>
</dbReference>
<keyword evidence="4" id="KW-0804">Transcription</keyword>
<evidence type="ECO:0000256" key="4">
    <source>
        <dbReference type="ARBA" id="ARBA00023163"/>
    </source>
</evidence>
<evidence type="ECO:0000256" key="2">
    <source>
        <dbReference type="ARBA" id="ARBA00023015"/>
    </source>
</evidence>
<dbReference type="Gene3D" id="1.10.10.10">
    <property type="entry name" value="Winged helix-like DNA-binding domain superfamily/Winged helix DNA-binding domain"/>
    <property type="match status" value="1"/>
</dbReference>
<dbReference type="PROSITE" id="PS50931">
    <property type="entry name" value="HTH_LYSR"/>
    <property type="match status" value="1"/>
</dbReference>
<accession>A0ABU9DTU4</accession>
<sequence>MDSNDLKIFQAVAREKSITGAAKQLGYVQSNVTARIQNMESELRVPLFYRQSRGVTLTSAGTHLLKYAEQILHLLEEAKVTTQHSELSCGYLRIGSLEMIASIFLADLLANYHRQYPRVQLSLKAALCSELTEQVLAFELDGAFVNGQPQHPDLETLLVFQEQLVLIASPSTVDVHDALTQSLLVTGRGCFYRDRLEQWLQAENLGSVSLMEFGTVEAIIRGVAAGLGVSLVTESAVKDWVGSRKIQCFPVPDRYHDSSVSFVYRRDLFQTDAFQRFVEGFEAHFA</sequence>
<dbReference type="EMBL" id="JBBPCC010000022">
    <property type="protein sequence ID" value="MEK8131656.1"/>
    <property type="molecule type" value="Genomic_DNA"/>
</dbReference>
<dbReference type="SUPFAM" id="SSF53850">
    <property type="entry name" value="Periplasmic binding protein-like II"/>
    <property type="match status" value="1"/>
</dbReference>
<dbReference type="SUPFAM" id="SSF46785">
    <property type="entry name" value="Winged helix' DNA-binding domain"/>
    <property type="match status" value="1"/>
</dbReference>
<reference evidence="6 7" key="1">
    <citation type="submission" date="2024-04" db="EMBL/GenBank/DDBJ databases">
        <title>draft genome sequnece of Paenibacillus filicis.</title>
        <authorList>
            <person name="Kim D.-U."/>
        </authorList>
    </citation>
    <scope>NUCLEOTIDE SEQUENCE [LARGE SCALE GENOMIC DNA]</scope>
    <source>
        <strain evidence="6 7">KACC14197</strain>
    </source>
</reference>
<dbReference type="InterPro" id="IPR036388">
    <property type="entry name" value="WH-like_DNA-bd_sf"/>
</dbReference>
<dbReference type="InterPro" id="IPR005119">
    <property type="entry name" value="LysR_subst-bd"/>
</dbReference>
<comment type="similarity">
    <text evidence="1">Belongs to the LysR transcriptional regulatory family.</text>
</comment>
<keyword evidence="3" id="KW-0238">DNA-binding</keyword>
<feature type="domain" description="HTH lysR-type" evidence="5">
    <location>
        <begin position="1"/>
        <end position="58"/>
    </location>
</feature>
<evidence type="ECO:0000313" key="7">
    <source>
        <dbReference type="Proteomes" id="UP001469365"/>
    </source>
</evidence>
<organism evidence="6 7">
    <name type="scientific">Paenibacillus filicis</name>
    <dbReference type="NCBI Taxonomy" id="669464"/>
    <lineage>
        <taxon>Bacteria</taxon>
        <taxon>Bacillati</taxon>
        <taxon>Bacillota</taxon>
        <taxon>Bacilli</taxon>
        <taxon>Bacillales</taxon>
        <taxon>Paenibacillaceae</taxon>
        <taxon>Paenibacillus</taxon>
    </lineage>
</organism>
<dbReference type="InterPro" id="IPR036390">
    <property type="entry name" value="WH_DNA-bd_sf"/>
</dbReference>
<dbReference type="PANTHER" id="PTHR30126">
    <property type="entry name" value="HTH-TYPE TRANSCRIPTIONAL REGULATOR"/>
    <property type="match status" value="1"/>
</dbReference>
<protein>
    <submittedName>
        <fullName evidence="6">LysR family transcriptional regulator</fullName>
    </submittedName>
</protein>
<dbReference type="Pfam" id="PF03466">
    <property type="entry name" value="LysR_substrate"/>
    <property type="match status" value="1"/>
</dbReference>
<proteinExistence type="inferred from homology"/>
<evidence type="ECO:0000259" key="5">
    <source>
        <dbReference type="PROSITE" id="PS50931"/>
    </source>
</evidence>
<dbReference type="Pfam" id="PF00126">
    <property type="entry name" value="HTH_1"/>
    <property type="match status" value="1"/>
</dbReference>
<evidence type="ECO:0000256" key="1">
    <source>
        <dbReference type="ARBA" id="ARBA00009437"/>
    </source>
</evidence>